<comment type="caution">
    <text evidence="2">The sequence shown here is derived from an EMBL/GenBank/DDBJ whole genome shotgun (WGS) entry which is preliminary data.</text>
</comment>
<keyword evidence="3" id="KW-1185">Reference proteome</keyword>
<sequence>MTASRRDPDDVGDDVLAELTDIAGNDPHTAALLRRSLERLREGVGGPALQEMARDVLAGNTTLRSAGSFSFYQEALTAGLERFRGWQQTVNPEEVRAAVQDAKAAASLSETGRAPTDSTAP</sequence>
<evidence type="ECO:0000313" key="2">
    <source>
        <dbReference type="EMBL" id="GAA3393340.1"/>
    </source>
</evidence>
<dbReference type="Proteomes" id="UP001501676">
    <property type="component" value="Unassembled WGS sequence"/>
</dbReference>
<protein>
    <submittedName>
        <fullName evidence="2">Uncharacterized protein</fullName>
    </submittedName>
</protein>
<reference evidence="3" key="1">
    <citation type="journal article" date="2019" name="Int. J. Syst. Evol. Microbiol.">
        <title>The Global Catalogue of Microorganisms (GCM) 10K type strain sequencing project: providing services to taxonomists for standard genome sequencing and annotation.</title>
        <authorList>
            <consortium name="The Broad Institute Genomics Platform"/>
            <consortium name="The Broad Institute Genome Sequencing Center for Infectious Disease"/>
            <person name="Wu L."/>
            <person name="Ma J."/>
        </authorList>
    </citation>
    <scope>NUCLEOTIDE SEQUENCE [LARGE SCALE GENOMIC DNA]</scope>
    <source>
        <strain evidence="3">JCM 9458</strain>
    </source>
</reference>
<organism evidence="2 3">
    <name type="scientific">Cryptosporangium minutisporangium</name>
    <dbReference type="NCBI Taxonomy" id="113569"/>
    <lineage>
        <taxon>Bacteria</taxon>
        <taxon>Bacillati</taxon>
        <taxon>Actinomycetota</taxon>
        <taxon>Actinomycetes</taxon>
        <taxon>Cryptosporangiales</taxon>
        <taxon>Cryptosporangiaceae</taxon>
        <taxon>Cryptosporangium</taxon>
    </lineage>
</organism>
<dbReference type="EMBL" id="BAAAYN010000042">
    <property type="protein sequence ID" value="GAA3393340.1"/>
    <property type="molecule type" value="Genomic_DNA"/>
</dbReference>
<gene>
    <name evidence="2" type="ORF">GCM10020369_58510</name>
</gene>
<accession>A0ABP6T536</accession>
<feature type="region of interest" description="Disordered" evidence="1">
    <location>
        <begin position="101"/>
        <end position="121"/>
    </location>
</feature>
<evidence type="ECO:0000256" key="1">
    <source>
        <dbReference type="SAM" id="MobiDB-lite"/>
    </source>
</evidence>
<proteinExistence type="predicted"/>
<dbReference type="RefSeq" id="WP_345731469.1">
    <property type="nucleotide sequence ID" value="NZ_BAAAYN010000042.1"/>
</dbReference>
<evidence type="ECO:0000313" key="3">
    <source>
        <dbReference type="Proteomes" id="UP001501676"/>
    </source>
</evidence>
<name>A0ABP6T536_9ACTN</name>